<dbReference type="Proteomes" id="UP000621560">
    <property type="component" value="Unassembled WGS sequence"/>
</dbReference>
<dbReference type="EMBL" id="JACXIZ010000003">
    <property type="protein sequence ID" value="MBD2843664.1"/>
    <property type="molecule type" value="Genomic_DNA"/>
</dbReference>
<dbReference type="InterPro" id="IPR003462">
    <property type="entry name" value="ODC_Mu_crystall"/>
</dbReference>
<dbReference type="PANTHER" id="PTHR13812">
    <property type="entry name" value="KETIMINE REDUCTASE MU-CRYSTALLIN"/>
    <property type="match status" value="1"/>
</dbReference>
<reference evidence="1" key="1">
    <citation type="submission" date="2020-09" db="EMBL/GenBank/DDBJ databases">
        <title>A novel bacterium of genus Paenibacillus, isolated from South China Sea.</title>
        <authorList>
            <person name="Huang H."/>
            <person name="Mo K."/>
            <person name="Hu Y."/>
        </authorList>
    </citation>
    <scope>NUCLEOTIDE SEQUENCE</scope>
    <source>
        <strain evidence="1">IB182496</strain>
    </source>
</reference>
<dbReference type="Pfam" id="PF02423">
    <property type="entry name" value="OCD_Mu_crystall"/>
    <property type="match status" value="1"/>
</dbReference>
<evidence type="ECO:0000313" key="2">
    <source>
        <dbReference type="Proteomes" id="UP000621560"/>
    </source>
</evidence>
<name>A0A927BQG2_9BACL</name>
<dbReference type="PIRSF" id="PIRSF001439">
    <property type="entry name" value="CryM"/>
    <property type="match status" value="1"/>
</dbReference>
<accession>A0A927BQG2</accession>
<dbReference type="GO" id="GO:0005737">
    <property type="term" value="C:cytoplasm"/>
    <property type="evidence" value="ECO:0007669"/>
    <property type="project" value="TreeGrafter"/>
</dbReference>
<dbReference type="InterPro" id="IPR036291">
    <property type="entry name" value="NAD(P)-bd_dom_sf"/>
</dbReference>
<dbReference type="Gene3D" id="3.30.1780.10">
    <property type="entry name" value="ornithine cyclodeaminase, domain 1"/>
    <property type="match status" value="1"/>
</dbReference>
<sequence>MLYLNDRHLQAIGLDWEALLDCIAGTIRITDSGDYAQPIKPYLRYGEAANRIIAMPAYVGGTVQTAGLKWIASFPGNRSLGLPRAHSVVVLNEAATGAPRAILNASLPSAARTAAVSGVLLRSYVQSRPAACPLRIGIIGFGPIGRLHYAMCSRILGKHLAEVQIYDTRDAALDDMRGAAPHDPLLAGSAALRDRTRLAQSWEALYADCNVILTCTVSERRYIDRPPQPGSLLLDVSLRDYAASALERVEAIVVDDWDEVCRENTDIELLHHQRGLRKEQTRSLADVVCRDALAAFAPDAPVLFCPMGMAAFDIATAAYWVGQAQARGIGYCLGDADQG</sequence>
<comment type="caution">
    <text evidence="1">The sequence shown here is derived from an EMBL/GenBank/DDBJ whole genome shotgun (WGS) entry which is preliminary data.</text>
</comment>
<keyword evidence="2" id="KW-1185">Reference proteome</keyword>
<dbReference type="InterPro" id="IPR023401">
    <property type="entry name" value="ODC_N"/>
</dbReference>
<evidence type="ECO:0000313" key="1">
    <source>
        <dbReference type="EMBL" id="MBD2843664.1"/>
    </source>
</evidence>
<organism evidence="1 2">
    <name type="scientific">Paenibacillus sabuli</name>
    <dbReference type="NCBI Taxonomy" id="2772509"/>
    <lineage>
        <taxon>Bacteria</taxon>
        <taxon>Bacillati</taxon>
        <taxon>Bacillota</taxon>
        <taxon>Bacilli</taxon>
        <taxon>Bacillales</taxon>
        <taxon>Paenibacillaceae</taxon>
        <taxon>Paenibacillus</taxon>
    </lineage>
</organism>
<dbReference type="Gene3D" id="3.40.50.720">
    <property type="entry name" value="NAD(P)-binding Rossmann-like Domain"/>
    <property type="match status" value="1"/>
</dbReference>
<dbReference type="PANTHER" id="PTHR13812:SF19">
    <property type="entry name" value="KETIMINE REDUCTASE MU-CRYSTALLIN"/>
    <property type="match status" value="1"/>
</dbReference>
<dbReference type="AlphaFoldDB" id="A0A927BQG2"/>
<proteinExistence type="predicted"/>
<gene>
    <name evidence="1" type="ORF">IDH44_00555</name>
</gene>
<protein>
    <submittedName>
        <fullName evidence="1">2,3-diaminopropionate biosynthesis protein SbnB</fullName>
    </submittedName>
</protein>
<dbReference type="SUPFAM" id="SSF51735">
    <property type="entry name" value="NAD(P)-binding Rossmann-fold domains"/>
    <property type="match status" value="1"/>
</dbReference>